<proteinExistence type="predicted"/>
<evidence type="ECO:0000313" key="3">
    <source>
        <dbReference type="Proteomes" id="UP000252139"/>
    </source>
</evidence>
<keyword evidence="3" id="KW-1185">Reference proteome</keyword>
<evidence type="ECO:0008006" key="4">
    <source>
        <dbReference type="Google" id="ProtNLM"/>
    </source>
</evidence>
<reference evidence="2 3" key="1">
    <citation type="journal article" date="2018" name="G3 (Bethesda)">
        <title>Phylogenetic and Phylogenomic Definition of Rhizopus Species.</title>
        <authorList>
            <person name="Gryganskyi A.P."/>
            <person name="Golan J."/>
            <person name="Dolatabadi S."/>
            <person name="Mondo S."/>
            <person name="Robb S."/>
            <person name="Idnurm A."/>
            <person name="Muszewska A."/>
            <person name="Steczkiewicz K."/>
            <person name="Masonjones S."/>
            <person name="Liao H.L."/>
            <person name="Gajdeczka M.T."/>
            <person name="Anike F."/>
            <person name="Vuek A."/>
            <person name="Anishchenko I.M."/>
            <person name="Voigt K."/>
            <person name="de Hoog G.S."/>
            <person name="Smith M.E."/>
            <person name="Heitman J."/>
            <person name="Vilgalys R."/>
            <person name="Stajich J.E."/>
        </authorList>
    </citation>
    <scope>NUCLEOTIDE SEQUENCE [LARGE SCALE GENOMIC DNA]</scope>
    <source>
        <strain evidence="2 3">CBS 357.93</strain>
    </source>
</reference>
<dbReference type="AlphaFoldDB" id="A0A367JZ46"/>
<dbReference type="EMBL" id="PJQL01000494">
    <property type="protein sequence ID" value="RCH95177.1"/>
    <property type="molecule type" value="Genomic_DNA"/>
</dbReference>
<evidence type="ECO:0000313" key="2">
    <source>
        <dbReference type="EMBL" id="RCH95177.1"/>
    </source>
</evidence>
<keyword evidence="1" id="KW-0732">Signal</keyword>
<sequence>MKFTSLLVFTLSSANAEKEPTVLQFLPVPHIFPPMYRIRAELLSSRTSHEIVLRTDSPDLFAYYSQRTRGVVNYEKLPNGQYNVVINDNDAKGGDEPFRIDLIRSGEEFHYEGTSVTYKWIDDVKGYGNVRAIDDDGLRYGHPRFYRN</sequence>
<evidence type="ECO:0000256" key="1">
    <source>
        <dbReference type="SAM" id="SignalP"/>
    </source>
</evidence>
<dbReference type="Proteomes" id="UP000252139">
    <property type="component" value="Unassembled WGS sequence"/>
</dbReference>
<name>A0A367JZ46_RHIAZ</name>
<organism evidence="2 3">
    <name type="scientific">Rhizopus azygosporus</name>
    <name type="common">Rhizopus microsporus var. azygosporus</name>
    <dbReference type="NCBI Taxonomy" id="86630"/>
    <lineage>
        <taxon>Eukaryota</taxon>
        <taxon>Fungi</taxon>
        <taxon>Fungi incertae sedis</taxon>
        <taxon>Mucoromycota</taxon>
        <taxon>Mucoromycotina</taxon>
        <taxon>Mucoromycetes</taxon>
        <taxon>Mucorales</taxon>
        <taxon>Mucorineae</taxon>
        <taxon>Rhizopodaceae</taxon>
        <taxon>Rhizopus</taxon>
    </lineage>
</organism>
<feature type="signal peptide" evidence="1">
    <location>
        <begin position="1"/>
        <end position="16"/>
    </location>
</feature>
<gene>
    <name evidence="2" type="ORF">CU097_013649</name>
</gene>
<comment type="caution">
    <text evidence="2">The sequence shown here is derived from an EMBL/GenBank/DDBJ whole genome shotgun (WGS) entry which is preliminary data.</text>
</comment>
<feature type="chain" id="PRO_5016802106" description="ER membrane protein complex subunit 7 beta-sandwich domain-containing protein" evidence="1">
    <location>
        <begin position="17"/>
        <end position="148"/>
    </location>
</feature>
<protein>
    <recommendedName>
        <fullName evidence="4">ER membrane protein complex subunit 7 beta-sandwich domain-containing protein</fullName>
    </recommendedName>
</protein>
<accession>A0A367JZ46</accession>